<feature type="coiled-coil region" evidence="1">
    <location>
        <begin position="122"/>
        <end position="149"/>
    </location>
</feature>
<sequence length="222" mass="23311">MPTLPTTEDVRKVGEQAVAAVGTVLEQARTPLLAALGAGDLAGKAVTEALAKARTQVNERAEAARTAVDELPSDLGGLREKLDPAELRKLLDTYTTAASNLYEYLAEHGAETLGKLRAQPQVKRALDQVEAAQHRAEDLAADARGLADDVLGKVARRTRSVGEKAAEKVEDLAEQVAEDVVEAGGEVAAETRSVTRKAANKASAPRKPATPAATAKKTTDES</sequence>
<keyword evidence="1" id="KW-0175">Coiled coil</keyword>
<evidence type="ECO:0000313" key="3">
    <source>
        <dbReference type="EMBL" id="MBA8931716.1"/>
    </source>
</evidence>
<name>A0ABR6BYN0_9PSEU</name>
<dbReference type="RefSeq" id="WP_182840438.1">
    <property type="nucleotide sequence ID" value="NZ_BAAABQ010000089.1"/>
</dbReference>
<organism evidence="3 4">
    <name type="scientific">Kutzneria viridogrisea</name>
    <dbReference type="NCBI Taxonomy" id="47990"/>
    <lineage>
        <taxon>Bacteria</taxon>
        <taxon>Bacillati</taxon>
        <taxon>Actinomycetota</taxon>
        <taxon>Actinomycetes</taxon>
        <taxon>Pseudonocardiales</taxon>
        <taxon>Pseudonocardiaceae</taxon>
        <taxon>Kutzneria</taxon>
    </lineage>
</organism>
<keyword evidence="4" id="KW-1185">Reference proteome</keyword>
<evidence type="ECO:0000256" key="2">
    <source>
        <dbReference type="SAM" id="MobiDB-lite"/>
    </source>
</evidence>
<feature type="compositionally biased region" description="Low complexity" evidence="2">
    <location>
        <begin position="201"/>
        <end position="216"/>
    </location>
</feature>
<reference evidence="3 4" key="1">
    <citation type="submission" date="2020-08" db="EMBL/GenBank/DDBJ databases">
        <title>Genomic Encyclopedia of Archaeal and Bacterial Type Strains, Phase II (KMG-II): from individual species to whole genera.</title>
        <authorList>
            <person name="Goeker M."/>
        </authorList>
    </citation>
    <scope>NUCLEOTIDE SEQUENCE [LARGE SCALE GENOMIC DNA]</scope>
    <source>
        <strain evidence="3 4">DSM 43850</strain>
    </source>
</reference>
<dbReference type="Proteomes" id="UP000517916">
    <property type="component" value="Unassembled WGS sequence"/>
</dbReference>
<gene>
    <name evidence="3" type="ORF">BC739_008968</name>
</gene>
<evidence type="ECO:0000313" key="4">
    <source>
        <dbReference type="Proteomes" id="UP000517916"/>
    </source>
</evidence>
<proteinExistence type="predicted"/>
<evidence type="ECO:0000256" key="1">
    <source>
        <dbReference type="SAM" id="Coils"/>
    </source>
</evidence>
<comment type="caution">
    <text evidence="3">The sequence shown here is derived from an EMBL/GenBank/DDBJ whole genome shotgun (WGS) entry which is preliminary data.</text>
</comment>
<feature type="region of interest" description="Disordered" evidence="2">
    <location>
        <begin position="186"/>
        <end position="222"/>
    </location>
</feature>
<accession>A0ABR6BYN0</accession>
<dbReference type="EMBL" id="JACJID010000009">
    <property type="protein sequence ID" value="MBA8931716.1"/>
    <property type="molecule type" value="Genomic_DNA"/>
</dbReference>
<protein>
    <submittedName>
        <fullName evidence="3">Heparin binding hemagglutinin HbhA</fullName>
    </submittedName>
</protein>